<organism evidence="2 3">
    <name type="scientific">Corynebacterium haemomassiliense</name>
    <dbReference type="NCBI Taxonomy" id="2754726"/>
    <lineage>
        <taxon>Bacteria</taxon>
        <taxon>Bacillati</taxon>
        <taxon>Actinomycetota</taxon>
        <taxon>Actinomycetes</taxon>
        <taxon>Mycobacteriales</taxon>
        <taxon>Corynebacteriaceae</taxon>
        <taxon>Corynebacterium</taxon>
    </lineage>
</organism>
<evidence type="ECO:0000313" key="3">
    <source>
        <dbReference type="Proteomes" id="UP000523682"/>
    </source>
</evidence>
<comment type="caution">
    <text evidence="2">The sequence shown here is derived from an EMBL/GenBank/DDBJ whole genome shotgun (WGS) entry which is preliminary data.</text>
</comment>
<reference evidence="2 3" key="1">
    <citation type="submission" date="2020-07" db="EMBL/GenBank/DDBJ databases">
        <title>Draft genome and description of Corynebacterium haemomassiliense strain Marseile-Q3615 sp. nov.</title>
        <authorList>
            <person name="Boxberger M."/>
            <person name="La Scola B."/>
        </authorList>
    </citation>
    <scope>NUCLEOTIDE SEQUENCE [LARGE SCALE GENOMIC DNA]</scope>
    <source>
        <strain evidence="2 3">Marseille-Q3615</strain>
    </source>
</reference>
<evidence type="ECO:0008006" key="4">
    <source>
        <dbReference type="Google" id="ProtNLM"/>
    </source>
</evidence>
<sequence length="150" mass="16331">MRHFHRTAAAVVIAVSLLAPVASADETSWTGGHPLPPGTQVPFDPGYATQWRSYDVVKLGDPNFRNQDVRGVRVIGQFNQDSILCLENAKGGMWGCYVDGKEATELSYMPFGKVVTVDPLVNFFAPAIRFFLGIQARLGLSNLFAGSSQI</sequence>
<keyword evidence="1" id="KW-0732">Signal</keyword>
<evidence type="ECO:0000256" key="1">
    <source>
        <dbReference type="SAM" id="SignalP"/>
    </source>
</evidence>
<name>A0A7W2EA13_9CORY</name>
<evidence type="ECO:0000313" key="2">
    <source>
        <dbReference type="EMBL" id="MBA5243924.1"/>
    </source>
</evidence>
<dbReference type="EMBL" id="JACDTZ010000001">
    <property type="protein sequence ID" value="MBA5243924.1"/>
    <property type="molecule type" value="Genomic_DNA"/>
</dbReference>
<feature type="chain" id="PRO_5031317924" description="Secreted protein" evidence="1">
    <location>
        <begin position="25"/>
        <end position="150"/>
    </location>
</feature>
<protein>
    <recommendedName>
        <fullName evidence="4">Secreted protein</fullName>
    </recommendedName>
</protein>
<dbReference type="AlphaFoldDB" id="A0A7W2EA13"/>
<accession>A0A7W2EA13</accession>
<gene>
    <name evidence="2" type="ORF">H0193_03700</name>
</gene>
<dbReference type="Proteomes" id="UP000523682">
    <property type="component" value="Unassembled WGS sequence"/>
</dbReference>
<feature type="signal peptide" evidence="1">
    <location>
        <begin position="1"/>
        <end position="24"/>
    </location>
</feature>
<proteinExistence type="predicted"/>
<dbReference type="RefSeq" id="WP_181888608.1">
    <property type="nucleotide sequence ID" value="NZ_CP170998.1"/>
</dbReference>
<keyword evidence="3" id="KW-1185">Reference proteome</keyword>